<feature type="region of interest" description="Disordered" evidence="1">
    <location>
        <begin position="1"/>
        <end position="35"/>
    </location>
</feature>
<feature type="compositionally biased region" description="Polar residues" evidence="1">
    <location>
        <begin position="317"/>
        <end position="343"/>
    </location>
</feature>
<feature type="compositionally biased region" description="Basic residues" evidence="1">
    <location>
        <begin position="17"/>
        <end position="28"/>
    </location>
</feature>
<feature type="region of interest" description="Disordered" evidence="1">
    <location>
        <begin position="304"/>
        <end position="348"/>
    </location>
</feature>
<gene>
    <name evidence="2" type="ORF">BO78DRAFT_365794</name>
</gene>
<sequence length="509" mass="56906">MNWTGGRLRRHSDIHARNKKQHFRKPRPTAKGPLTTLFNNLSPLEESRDLDPGDELRQISDQQPSQAAQRLDNIKRRLLKKSDWASVGVARPLKVLFPPVEVLRKFGRRRRITEDDRERLGSSVSRPNPIRNTKHSEDAVSDIGTIQGLDIRINGRPVGADRSNRSQPANVSSQSMLLDCEESTPAKQNPFVQKSGSDNVDRISFDERSWILGSSSVSLLCSSPNRILSTPDDSIQGSEYMIDEFSHKDQSRDIGLEPLRSGSSSEMSPEIPIRRRFTIDDQILAEQEGKLNICNASLGPGKYGASQQFGSPPHLRGSSSALEGSNRTAHESTGTSSTLNHSSYGWLPEPRHNIQRSISRTDRNALDFKPYGFRYHEDSLSQLSITAQQSTSPVKLYGQSILDGDQITRHMDFHRDRQAEPSFTYSPVASDEDDNVSAGGYPFEANTFRTDSFALSPNTFRLKPTIAPRSGIYIDQARGAEDRVFLANPGTQPQECSGGYLQPRFRCRD</sequence>
<proteinExistence type="predicted"/>
<dbReference type="AlphaFoldDB" id="A0A319ECE5"/>
<keyword evidence="3" id="KW-1185">Reference proteome</keyword>
<dbReference type="OrthoDB" id="5426563at2759"/>
<feature type="region of interest" description="Disordered" evidence="1">
    <location>
        <begin position="114"/>
        <end position="136"/>
    </location>
</feature>
<feature type="region of interest" description="Disordered" evidence="1">
    <location>
        <begin position="246"/>
        <end position="270"/>
    </location>
</feature>
<organism evidence="2 3">
    <name type="scientific">Aspergillus sclerotiicarbonarius (strain CBS 121057 / IBT 28362)</name>
    <dbReference type="NCBI Taxonomy" id="1448318"/>
    <lineage>
        <taxon>Eukaryota</taxon>
        <taxon>Fungi</taxon>
        <taxon>Dikarya</taxon>
        <taxon>Ascomycota</taxon>
        <taxon>Pezizomycotina</taxon>
        <taxon>Eurotiomycetes</taxon>
        <taxon>Eurotiomycetidae</taxon>
        <taxon>Eurotiales</taxon>
        <taxon>Aspergillaceae</taxon>
        <taxon>Aspergillus</taxon>
        <taxon>Aspergillus subgen. Circumdati</taxon>
    </lineage>
</organism>
<dbReference type="EMBL" id="KZ826338">
    <property type="protein sequence ID" value="PYI07927.1"/>
    <property type="molecule type" value="Genomic_DNA"/>
</dbReference>
<accession>A0A319ECE5</accession>
<name>A0A319ECE5_ASPSB</name>
<feature type="compositionally biased region" description="Basic and acidic residues" evidence="1">
    <location>
        <begin position="246"/>
        <end position="255"/>
    </location>
</feature>
<dbReference type="Proteomes" id="UP000248423">
    <property type="component" value="Unassembled WGS sequence"/>
</dbReference>
<protein>
    <submittedName>
        <fullName evidence="2">Uncharacterized protein</fullName>
    </submittedName>
</protein>
<evidence type="ECO:0000256" key="1">
    <source>
        <dbReference type="SAM" id="MobiDB-lite"/>
    </source>
</evidence>
<reference evidence="2 3" key="1">
    <citation type="submission" date="2018-02" db="EMBL/GenBank/DDBJ databases">
        <title>The genomes of Aspergillus section Nigri reveals drivers in fungal speciation.</title>
        <authorList>
            <consortium name="DOE Joint Genome Institute"/>
            <person name="Vesth T.C."/>
            <person name="Nybo J."/>
            <person name="Theobald S."/>
            <person name="Brandl J."/>
            <person name="Frisvad J.C."/>
            <person name="Nielsen K.F."/>
            <person name="Lyhne E.K."/>
            <person name="Kogle M.E."/>
            <person name="Kuo A."/>
            <person name="Riley R."/>
            <person name="Clum A."/>
            <person name="Nolan M."/>
            <person name="Lipzen A."/>
            <person name="Salamov A."/>
            <person name="Henrissat B."/>
            <person name="Wiebenga A."/>
            <person name="De vries R.P."/>
            <person name="Grigoriev I.V."/>
            <person name="Mortensen U.H."/>
            <person name="Andersen M.R."/>
            <person name="Baker S.E."/>
        </authorList>
    </citation>
    <scope>NUCLEOTIDE SEQUENCE [LARGE SCALE GENOMIC DNA]</scope>
    <source>
        <strain evidence="2 3">CBS 121057</strain>
    </source>
</reference>
<evidence type="ECO:0000313" key="3">
    <source>
        <dbReference type="Proteomes" id="UP000248423"/>
    </source>
</evidence>
<dbReference type="VEuPathDB" id="FungiDB:BO78DRAFT_365794"/>
<evidence type="ECO:0000313" key="2">
    <source>
        <dbReference type="EMBL" id="PYI07927.1"/>
    </source>
</evidence>